<feature type="compositionally biased region" description="Low complexity" evidence="5">
    <location>
        <begin position="257"/>
        <end position="268"/>
    </location>
</feature>
<dbReference type="Proteomes" id="UP001175353">
    <property type="component" value="Unassembled WGS sequence"/>
</dbReference>
<sequence length="1016" mass="112575">MAREVGAHQLAGHKPWVHKYIAAVLRTCRASFNPDEQTSAGPRVSELLALMPAFGIIYTDLYARALWRMARVIVYGRASPSTKPQEPAAVLEEMMVVWNLALRARLQRQESNEPRSSIPHQSTQLDWSFLPPLPAFTELLAQQQRGTSAFPFERGLALLLPEVQNGQGPDMQEGQWYDYASPALVMIDALRQAPSTQQRDNNSPFVELLELMLHALPSADDAPPGIRFDLQRPRDEGTGWIRELELVAERMGVVYTPPRQAQKPQAQAEHNAPRERDAQLVDAARHSNIAMQVRVEHGATASLTGPSKKMRNSESHETAQSANEKRHTSGLQNRPPTEQPPPLQRGKVLFPYQPTGEGELAVSEGVDFMLVEADSGDGWLKVRMKSQEDGSEAEGFVPASYVELVEIVGGEAAVQQVESSVLGTTRSAEGSIEGTTTSGESITPLPHPPLAAADDPPARDSANTDAMHATSAVTSDRDVIADRFANLRINRLGQAVQKQDLAFAEQLKREILNFASNPTNPPLRDQVYEHLMLALLTLRNPSSAIEVWNYFGQHLEKLGRRPSVKTYTVMMKGAQHVRDGQGMEAFWGKMRAAGVQPDINAWTTRIFGLIKGGRVEDGLRALSELGGEWVNAARRKHAVETARDVGGVTKSRKPRAQASPAEVQELSTSQAAALYDGDIEDVPRPDVTAMNAAISALALRADRHISKVLTWGRAFGVEPDQITYNTLLNVSFHRGEADEAMAILQRMREKNIQTTGSTWTVLLTQVFQGRTLDGLTPERQKSTILSLVEAASAGSGSGVDIKGYTLAIDRMLKHYNNADAANALLAHMSSQTSLQPTPHLYTIFMNYYFQQQPTPNFQAIEALWQQIQAVNSGRGAPLDSIFYDRMLEGYATFHGLLNSTQQIQDLLQRMRKGGRRPSWRALELVARALAERGEWGVLLRIVDEARAWVREDKGAASEEMLVGNRRFGQVDFWRFVIETGLLKEEGVTSVEHLERGRTGKSPMERRMGLERPRRTS</sequence>
<gene>
    <name evidence="7" type="ORF">LTR91_009226</name>
</gene>
<dbReference type="PROSITE" id="PS50002">
    <property type="entry name" value="SH3"/>
    <property type="match status" value="1"/>
</dbReference>
<protein>
    <recommendedName>
        <fullName evidence="6">SH3 domain-containing protein</fullName>
    </recommendedName>
</protein>
<evidence type="ECO:0000256" key="1">
    <source>
        <dbReference type="ARBA" id="ARBA00007626"/>
    </source>
</evidence>
<evidence type="ECO:0000256" key="5">
    <source>
        <dbReference type="SAM" id="MobiDB-lite"/>
    </source>
</evidence>
<dbReference type="InterPro" id="IPR011990">
    <property type="entry name" value="TPR-like_helical_dom_sf"/>
</dbReference>
<feature type="region of interest" description="Disordered" evidence="5">
    <location>
        <begin position="255"/>
        <end position="275"/>
    </location>
</feature>
<dbReference type="Pfam" id="PF13041">
    <property type="entry name" value="PPR_2"/>
    <property type="match status" value="1"/>
</dbReference>
<dbReference type="InterPro" id="IPR036028">
    <property type="entry name" value="SH3-like_dom_sf"/>
</dbReference>
<dbReference type="PROSITE" id="PS51375">
    <property type="entry name" value="PPR"/>
    <property type="match status" value="1"/>
</dbReference>
<evidence type="ECO:0000256" key="4">
    <source>
        <dbReference type="PROSITE-ProRule" id="PRU00708"/>
    </source>
</evidence>
<keyword evidence="2 3" id="KW-0728">SH3 domain</keyword>
<name>A0AAN6KLW5_9PEZI</name>
<dbReference type="SUPFAM" id="SSF50044">
    <property type="entry name" value="SH3-domain"/>
    <property type="match status" value="1"/>
</dbReference>
<dbReference type="Gene3D" id="2.30.30.40">
    <property type="entry name" value="SH3 Domains"/>
    <property type="match status" value="1"/>
</dbReference>
<organism evidence="7 8">
    <name type="scientific">Friedmanniomyces endolithicus</name>
    <dbReference type="NCBI Taxonomy" id="329885"/>
    <lineage>
        <taxon>Eukaryota</taxon>
        <taxon>Fungi</taxon>
        <taxon>Dikarya</taxon>
        <taxon>Ascomycota</taxon>
        <taxon>Pezizomycotina</taxon>
        <taxon>Dothideomycetes</taxon>
        <taxon>Dothideomycetidae</taxon>
        <taxon>Mycosphaerellales</taxon>
        <taxon>Teratosphaeriaceae</taxon>
        <taxon>Friedmanniomyces</taxon>
    </lineage>
</organism>
<dbReference type="InterPro" id="IPR002885">
    <property type="entry name" value="PPR_rpt"/>
</dbReference>
<reference evidence="7" key="1">
    <citation type="submission" date="2023-06" db="EMBL/GenBank/DDBJ databases">
        <title>Black Yeasts Isolated from many extreme environments.</title>
        <authorList>
            <person name="Coleine C."/>
            <person name="Stajich J.E."/>
            <person name="Selbmann L."/>
        </authorList>
    </citation>
    <scope>NUCLEOTIDE SEQUENCE</scope>
    <source>
        <strain evidence="7">CCFEE 5200</strain>
    </source>
</reference>
<dbReference type="InterPro" id="IPR001452">
    <property type="entry name" value="SH3_domain"/>
</dbReference>
<comment type="similarity">
    <text evidence="1">Belongs to the PPR family. P subfamily.</text>
</comment>
<accession>A0AAN6KLW5</accession>
<dbReference type="PANTHER" id="PTHR46128">
    <property type="entry name" value="MITOCHONDRIAL GROUP I INTRON SPLICING FACTOR CCM1"/>
    <property type="match status" value="1"/>
</dbReference>
<evidence type="ECO:0000256" key="2">
    <source>
        <dbReference type="ARBA" id="ARBA00022443"/>
    </source>
</evidence>
<dbReference type="InterPro" id="IPR050872">
    <property type="entry name" value="PPR_P_subfamily"/>
</dbReference>
<feature type="region of interest" description="Disordered" evidence="5">
    <location>
        <begin position="643"/>
        <end position="663"/>
    </location>
</feature>
<evidence type="ECO:0000259" key="6">
    <source>
        <dbReference type="PROSITE" id="PS50002"/>
    </source>
</evidence>
<feature type="compositionally biased region" description="Polar residues" evidence="5">
    <location>
        <begin position="422"/>
        <end position="441"/>
    </location>
</feature>
<feature type="domain" description="SH3" evidence="6">
    <location>
        <begin position="341"/>
        <end position="407"/>
    </location>
</feature>
<dbReference type="AlphaFoldDB" id="A0AAN6KLW5"/>
<feature type="region of interest" description="Disordered" evidence="5">
    <location>
        <begin position="296"/>
        <end position="347"/>
    </location>
</feature>
<dbReference type="PANTHER" id="PTHR46128:SF329">
    <property type="entry name" value="MITOCHONDRIAL GROUP I INTRON SPLICING FACTOR DMR1"/>
    <property type="match status" value="1"/>
</dbReference>
<feature type="compositionally biased region" description="Basic and acidic residues" evidence="5">
    <location>
        <begin position="311"/>
        <end position="327"/>
    </location>
</feature>
<proteinExistence type="inferred from homology"/>
<evidence type="ECO:0000313" key="8">
    <source>
        <dbReference type="Proteomes" id="UP001175353"/>
    </source>
</evidence>
<comment type="caution">
    <text evidence="7">The sequence shown here is derived from an EMBL/GenBank/DDBJ whole genome shotgun (WGS) entry which is preliminary data.</text>
</comment>
<evidence type="ECO:0000313" key="7">
    <source>
        <dbReference type="EMBL" id="KAK0989582.1"/>
    </source>
</evidence>
<dbReference type="NCBIfam" id="TIGR00756">
    <property type="entry name" value="PPR"/>
    <property type="match status" value="1"/>
</dbReference>
<feature type="region of interest" description="Disordered" evidence="5">
    <location>
        <begin position="993"/>
        <end position="1016"/>
    </location>
</feature>
<dbReference type="Gene3D" id="1.25.40.10">
    <property type="entry name" value="Tetratricopeptide repeat domain"/>
    <property type="match status" value="3"/>
</dbReference>
<keyword evidence="8" id="KW-1185">Reference proteome</keyword>
<feature type="repeat" description="PPR" evidence="4">
    <location>
        <begin position="720"/>
        <end position="754"/>
    </location>
</feature>
<dbReference type="SMART" id="SM00326">
    <property type="entry name" value="SH3"/>
    <property type="match status" value="1"/>
</dbReference>
<feature type="region of interest" description="Disordered" evidence="5">
    <location>
        <begin position="422"/>
        <end position="465"/>
    </location>
</feature>
<dbReference type="EMBL" id="JAUJLE010000074">
    <property type="protein sequence ID" value="KAK0989582.1"/>
    <property type="molecule type" value="Genomic_DNA"/>
</dbReference>
<evidence type="ECO:0000256" key="3">
    <source>
        <dbReference type="PROSITE-ProRule" id="PRU00192"/>
    </source>
</evidence>